<dbReference type="InterPro" id="IPR027417">
    <property type="entry name" value="P-loop_NTPase"/>
</dbReference>
<evidence type="ECO:0000256" key="9">
    <source>
        <dbReference type="ARBA" id="ARBA00022842"/>
    </source>
</evidence>
<evidence type="ECO:0000256" key="7">
    <source>
        <dbReference type="ARBA" id="ARBA00022741"/>
    </source>
</evidence>
<dbReference type="RefSeq" id="WP_090249387.1">
    <property type="nucleotide sequence ID" value="NZ_FPAS01000003.1"/>
</dbReference>
<sequence length="137" mass="15743">MQIIVHNEEELDKVVDQMLPLLETHSIFAFDAKMGSGKTTFIARLIAAISDESDVSSPTFGYVKEHDTKMGTVHHFDLYRLEHEDEAYDIGIEEYLYGDDICLIEWPKKIENLLPENTVWVSIEVAPDQARIFDIEL</sequence>
<dbReference type="InterPro" id="IPR003442">
    <property type="entry name" value="T6A_TsaE"/>
</dbReference>
<keyword evidence="12" id="KW-1185">Reference proteome</keyword>
<evidence type="ECO:0000256" key="1">
    <source>
        <dbReference type="ARBA" id="ARBA00004496"/>
    </source>
</evidence>
<evidence type="ECO:0000256" key="10">
    <source>
        <dbReference type="ARBA" id="ARBA00032441"/>
    </source>
</evidence>
<dbReference type="EMBL" id="FPAS01000003">
    <property type="protein sequence ID" value="SFT75612.1"/>
    <property type="molecule type" value="Genomic_DNA"/>
</dbReference>
<comment type="similarity">
    <text evidence="2">Belongs to the TsaE family.</text>
</comment>
<dbReference type="GO" id="GO:0002949">
    <property type="term" value="P:tRNA threonylcarbamoyladenosine modification"/>
    <property type="evidence" value="ECO:0007669"/>
    <property type="project" value="InterPro"/>
</dbReference>
<dbReference type="PANTHER" id="PTHR33540">
    <property type="entry name" value="TRNA THREONYLCARBAMOYLADENOSINE BIOSYNTHESIS PROTEIN TSAE"/>
    <property type="match status" value="1"/>
</dbReference>
<organism evidence="11 12">
    <name type="scientific">Lishizhenia tianjinensis</name>
    <dbReference type="NCBI Taxonomy" id="477690"/>
    <lineage>
        <taxon>Bacteria</taxon>
        <taxon>Pseudomonadati</taxon>
        <taxon>Bacteroidota</taxon>
        <taxon>Flavobacteriia</taxon>
        <taxon>Flavobacteriales</taxon>
        <taxon>Crocinitomicaceae</taxon>
        <taxon>Lishizhenia</taxon>
    </lineage>
</organism>
<evidence type="ECO:0000256" key="5">
    <source>
        <dbReference type="ARBA" id="ARBA00022694"/>
    </source>
</evidence>
<dbReference type="GO" id="GO:0046872">
    <property type="term" value="F:metal ion binding"/>
    <property type="evidence" value="ECO:0007669"/>
    <property type="project" value="UniProtKB-KW"/>
</dbReference>
<keyword evidence="6" id="KW-0479">Metal-binding</keyword>
<keyword evidence="7" id="KW-0547">Nucleotide-binding</keyword>
<name>A0A1I7AL11_9FLAO</name>
<comment type="subcellular location">
    <subcellularLocation>
        <location evidence="1">Cytoplasm</location>
    </subcellularLocation>
</comment>
<dbReference type="NCBIfam" id="TIGR00150">
    <property type="entry name" value="T6A_YjeE"/>
    <property type="match status" value="1"/>
</dbReference>
<dbReference type="OrthoDB" id="9815896at2"/>
<evidence type="ECO:0000313" key="11">
    <source>
        <dbReference type="EMBL" id="SFT75612.1"/>
    </source>
</evidence>
<dbReference type="Pfam" id="PF02367">
    <property type="entry name" value="TsaE"/>
    <property type="match status" value="1"/>
</dbReference>
<accession>A0A1I7AL11</accession>
<dbReference type="PANTHER" id="PTHR33540:SF2">
    <property type="entry name" value="TRNA THREONYLCARBAMOYLADENOSINE BIOSYNTHESIS PROTEIN TSAE"/>
    <property type="match status" value="1"/>
</dbReference>
<dbReference type="GO" id="GO:0005737">
    <property type="term" value="C:cytoplasm"/>
    <property type="evidence" value="ECO:0007669"/>
    <property type="project" value="UniProtKB-SubCell"/>
</dbReference>
<dbReference type="Proteomes" id="UP000236454">
    <property type="component" value="Unassembled WGS sequence"/>
</dbReference>
<evidence type="ECO:0000313" key="12">
    <source>
        <dbReference type="Proteomes" id="UP000236454"/>
    </source>
</evidence>
<evidence type="ECO:0000256" key="4">
    <source>
        <dbReference type="ARBA" id="ARBA00022490"/>
    </source>
</evidence>
<reference evidence="11 12" key="1">
    <citation type="submission" date="2016-10" db="EMBL/GenBank/DDBJ databases">
        <authorList>
            <person name="de Groot N.N."/>
        </authorList>
    </citation>
    <scope>NUCLEOTIDE SEQUENCE [LARGE SCALE GENOMIC DNA]</scope>
    <source>
        <strain evidence="11 12">CGMCC 1.7005</strain>
    </source>
</reference>
<dbReference type="Gene3D" id="3.40.50.300">
    <property type="entry name" value="P-loop containing nucleotide triphosphate hydrolases"/>
    <property type="match status" value="1"/>
</dbReference>
<keyword evidence="8" id="KW-0067">ATP-binding</keyword>
<evidence type="ECO:0000256" key="6">
    <source>
        <dbReference type="ARBA" id="ARBA00022723"/>
    </source>
</evidence>
<protein>
    <recommendedName>
        <fullName evidence="3">tRNA threonylcarbamoyladenosine biosynthesis protein TsaE</fullName>
    </recommendedName>
    <alternativeName>
        <fullName evidence="10">t(6)A37 threonylcarbamoyladenosine biosynthesis protein TsaE</fullName>
    </alternativeName>
</protein>
<evidence type="ECO:0000256" key="8">
    <source>
        <dbReference type="ARBA" id="ARBA00022840"/>
    </source>
</evidence>
<keyword evidence="4" id="KW-0963">Cytoplasm</keyword>
<dbReference type="SUPFAM" id="SSF52540">
    <property type="entry name" value="P-loop containing nucleoside triphosphate hydrolases"/>
    <property type="match status" value="1"/>
</dbReference>
<gene>
    <name evidence="11" type="ORF">SAMN05216474_2192</name>
</gene>
<evidence type="ECO:0000256" key="3">
    <source>
        <dbReference type="ARBA" id="ARBA00019010"/>
    </source>
</evidence>
<dbReference type="GO" id="GO:0005524">
    <property type="term" value="F:ATP binding"/>
    <property type="evidence" value="ECO:0007669"/>
    <property type="project" value="UniProtKB-KW"/>
</dbReference>
<evidence type="ECO:0000256" key="2">
    <source>
        <dbReference type="ARBA" id="ARBA00007599"/>
    </source>
</evidence>
<dbReference type="STRING" id="477690.SAMN05216474_2192"/>
<proteinExistence type="inferred from homology"/>
<keyword evidence="9" id="KW-0460">Magnesium</keyword>
<dbReference type="AlphaFoldDB" id="A0A1I7AL11"/>
<keyword evidence="5" id="KW-0819">tRNA processing</keyword>